<protein>
    <recommendedName>
        <fullName evidence="7">Gamma-glutamyl phosphate reductase</fullName>
        <shortName evidence="7">GPR</shortName>
        <ecNumber evidence="7">1.2.1.41</ecNumber>
    </recommendedName>
    <alternativeName>
        <fullName evidence="7">Glutamate-5-semialdehyde dehydrogenase</fullName>
    </alternativeName>
    <alternativeName>
        <fullName evidence="7">Glutamyl-gamma-semialdehyde dehydrogenase</fullName>
        <shortName evidence="7">GSA dehydrogenase</shortName>
    </alternativeName>
</protein>
<dbReference type="Gene3D" id="3.40.309.10">
    <property type="entry name" value="Aldehyde Dehydrogenase, Chain A, domain 2"/>
    <property type="match status" value="1"/>
</dbReference>
<dbReference type="HAMAP" id="MF_00412">
    <property type="entry name" value="ProA"/>
    <property type="match status" value="1"/>
</dbReference>
<accession>A0A7C5HFZ5</accession>
<dbReference type="EC" id="1.2.1.41" evidence="7"/>
<evidence type="ECO:0000256" key="1">
    <source>
        <dbReference type="ARBA" id="ARBA00004985"/>
    </source>
</evidence>
<dbReference type="AlphaFoldDB" id="A0A7C5HFZ5"/>
<dbReference type="Proteomes" id="UP000886058">
    <property type="component" value="Unassembled WGS sequence"/>
</dbReference>
<reference evidence="9" key="1">
    <citation type="journal article" date="2020" name="mSystems">
        <title>Genome- and Community-Level Interaction Insights into Carbon Utilization and Element Cycling Functions of Hydrothermarchaeota in Hydrothermal Sediment.</title>
        <authorList>
            <person name="Zhou Z."/>
            <person name="Liu Y."/>
            <person name="Xu W."/>
            <person name="Pan J."/>
            <person name="Luo Z.H."/>
            <person name="Li M."/>
        </authorList>
    </citation>
    <scope>NUCLEOTIDE SEQUENCE [LARGE SCALE GENOMIC DNA]</scope>
    <source>
        <strain evidence="9">HyVt-633</strain>
    </source>
</reference>
<comment type="catalytic activity">
    <reaction evidence="6 7">
        <text>L-glutamate 5-semialdehyde + phosphate + NADP(+) = L-glutamyl 5-phosphate + NADPH + H(+)</text>
        <dbReference type="Rhea" id="RHEA:19541"/>
        <dbReference type="ChEBI" id="CHEBI:15378"/>
        <dbReference type="ChEBI" id="CHEBI:43474"/>
        <dbReference type="ChEBI" id="CHEBI:57783"/>
        <dbReference type="ChEBI" id="CHEBI:58066"/>
        <dbReference type="ChEBI" id="CHEBI:58274"/>
        <dbReference type="ChEBI" id="CHEBI:58349"/>
        <dbReference type="EC" id="1.2.1.41"/>
    </reaction>
</comment>
<keyword evidence="4 7" id="KW-0521">NADP</keyword>
<evidence type="ECO:0000256" key="4">
    <source>
        <dbReference type="ARBA" id="ARBA00022857"/>
    </source>
</evidence>
<comment type="pathway">
    <text evidence="1 7">Amino-acid biosynthesis; L-proline biosynthesis; L-glutamate 5-semialdehyde from L-glutamate: step 2/2.</text>
</comment>
<dbReference type="NCBIfam" id="NF001221">
    <property type="entry name" value="PRK00197.1"/>
    <property type="match status" value="1"/>
</dbReference>
<dbReference type="GO" id="GO:0050661">
    <property type="term" value="F:NADP binding"/>
    <property type="evidence" value="ECO:0007669"/>
    <property type="project" value="InterPro"/>
</dbReference>
<comment type="similarity">
    <text evidence="7">Belongs to the gamma-glutamyl phosphate reductase family.</text>
</comment>
<evidence type="ECO:0000256" key="3">
    <source>
        <dbReference type="ARBA" id="ARBA00022650"/>
    </source>
</evidence>
<keyword evidence="5 7" id="KW-0560">Oxidoreductase</keyword>
<name>A0A7C5HFZ5_9CHLB</name>
<proteinExistence type="inferred from homology"/>
<comment type="caution">
    <text evidence="9">The sequence shown here is derived from an EMBL/GenBank/DDBJ whole genome shotgun (WGS) entry which is preliminary data.</text>
</comment>
<dbReference type="Gene3D" id="3.40.605.10">
    <property type="entry name" value="Aldehyde Dehydrogenase, Chain A, domain 1"/>
    <property type="match status" value="1"/>
</dbReference>
<dbReference type="GO" id="GO:0055129">
    <property type="term" value="P:L-proline biosynthetic process"/>
    <property type="evidence" value="ECO:0007669"/>
    <property type="project" value="UniProtKB-UniRule"/>
</dbReference>
<organism evidence="9">
    <name type="scientific">Chlorobaculum parvum</name>
    <dbReference type="NCBI Taxonomy" id="274539"/>
    <lineage>
        <taxon>Bacteria</taxon>
        <taxon>Pseudomonadati</taxon>
        <taxon>Chlorobiota</taxon>
        <taxon>Chlorobiia</taxon>
        <taxon>Chlorobiales</taxon>
        <taxon>Chlorobiaceae</taxon>
        <taxon>Chlorobaculum</taxon>
    </lineage>
</organism>
<dbReference type="InterPro" id="IPR020593">
    <property type="entry name" value="G-glutamylP_reductase_CS"/>
</dbReference>
<evidence type="ECO:0000256" key="5">
    <source>
        <dbReference type="ARBA" id="ARBA00023002"/>
    </source>
</evidence>
<dbReference type="PROSITE" id="PS01223">
    <property type="entry name" value="PROA"/>
    <property type="match status" value="1"/>
</dbReference>
<dbReference type="InterPro" id="IPR015590">
    <property type="entry name" value="Aldehyde_DH_dom"/>
</dbReference>
<feature type="domain" description="Aldehyde dehydrogenase" evidence="8">
    <location>
        <begin position="96"/>
        <end position="285"/>
    </location>
</feature>
<dbReference type="UniPathway" id="UPA00098">
    <property type="reaction ID" value="UER00360"/>
</dbReference>
<comment type="function">
    <text evidence="7">Catalyzes the NADPH-dependent reduction of L-glutamate 5-phosphate into L-glutamate 5-semialdehyde and phosphate. The product spontaneously undergoes cyclization to form 1-pyrroline-5-carboxylate.</text>
</comment>
<dbReference type="InterPro" id="IPR012134">
    <property type="entry name" value="Glu-5-SA_DH"/>
</dbReference>
<dbReference type="PANTHER" id="PTHR11063:SF8">
    <property type="entry name" value="DELTA-1-PYRROLINE-5-CARBOXYLATE SYNTHASE"/>
    <property type="match status" value="1"/>
</dbReference>
<dbReference type="InterPro" id="IPR016161">
    <property type="entry name" value="Ald_DH/histidinol_DH"/>
</dbReference>
<dbReference type="EMBL" id="DRSQ01000205">
    <property type="protein sequence ID" value="HHE32841.1"/>
    <property type="molecule type" value="Genomic_DNA"/>
</dbReference>
<dbReference type="InterPro" id="IPR016162">
    <property type="entry name" value="Ald_DH_N"/>
</dbReference>
<evidence type="ECO:0000256" key="7">
    <source>
        <dbReference type="HAMAP-Rule" id="MF_00412"/>
    </source>
</evidence>
<dbReference type="InterPro" id="IPR000965">
    <property type="entry name" value="GPR_dom"/>
</dbReference>
<evidence type="ECO:0000256" key="2">
    <source>
        <dbReference type="ARBA" id="ARBA00022605"/>
    </source>
</evidence>
<gene>
    <name evidence="7" type="primary">proA</name>
    <name evidence="9" type="ORF">ENL07_09545</name>
</gene>
<dbReference type="Pfam" id="PF00171">
    <property type="entry name" value="Aldedh"/>
    <property type="match status" value="1"/>
</dbReference>
<keyword evidence="3 7" id="KW-0641">Proline biosynthesis</keyword>
<dbReference type="SUPFAM" id="SSF53720">
    <property type="entry name" value="ALDH-like"/>
    <property type="match status" value="1"/>
</dbReference>
<dbReference type="PIRSF" id="PIRSF000151">
    <property type="entry name" value="GPR"/>
    <property type="match status" value="1"/>
</dbReference>
<dbReference type="InterPro" id="IPR016163">
    <property type="entry name" value="Ald_DH_C"/>
</dbReference>
<dbReference type="GO" id="GO:0004350">
    <property type="term" value="F:glutamate-5-semialdehyde dehydrogenase activity"/>
    <property type="evidence" value="ECO:0007669"/>
    <property type="project" value="UniProtKB-UniRule"/>
</dbReference>
<dbReference type="GO" id="GO:0005737">
    <property type="term" value="C:cytoplasm"/>
    <property type="evidence" value="ECO:0007669"/>
    <property type="project" value="UniProtKB-SubCell"/>
</dbReference>
<keyword evidence="7" id="KW-0963">Cytoplasm</keyword>
<evidence type="ECO:0000256" key="6">
    <source>
        <dbReference type="ARBA" id="ARBA00049024"/>
    </source>
</evidence>
<comment type="subcellular location">
    <subcellularLocation>
        <location evidence="7">Cytoplasm</location>
    </subcellularLocation>
</comment>
<keyword evidence="2 7" id="KW-0028">Amino-acid biosynthesis</keyword>
<evidence type="ECO:0000313" key="9">
    <source>
        <dbReference type="EMBL" id="HHE32841.1"/>
    </source>
</evidence>
<sequence>MTEHEAIVKHLQAVQNASRKIVTLDEETINSLLIDLADRIPDAAEAILEANRKDLERMNPDDPRYDRLLLNEDRLKSIATDLRNVAALPSPLDRVLEERTLPNGLELRKVSVPLGVIGIIYESRPNVTFDVFALCLKSGNATVLKGGSDAAFSNIAIVELIQSVIRDCGLDPEIIYLLPAEREAAHILLNAVGYIDVIIPRGSQALIDFARKHSTVPVIETGAGIVHTYFDESGDLAMGRDIVFNAKTRRPSVCNALDTLIVHKSRIDDLPVLVEQLEEKLVQIYADEPAYYKLLNRYPEELLQIATPENFGTEYLSLKMSVKTVKSFDEALDHITRHSSKHSEAIIASSQKTIDAFMKRVDAAAVYANTSTAYTDGAQFGLGAEIGISTQKLHARGPMALRELCTYKWLIEGQGQVRPA</sequence>
<dbReference type="NCBIfam" id="TIGR00407">
    <property type="entry name" value="proA"/>
    <property type="match status" value="1"/>
</dbReference>
<dbReference type="CDD" id="cd07079">
    <property type="entry name" value="ALDH_F18-19_ProA-GPR"/>
    <property type="match status" value="1"/>
</dbReference>
<evidence type="ECO:0000259" key="8">
    <source>
        <dbReference type="Pfam" id="PF00171"/>
    </source>
</evidence>
<dbReference type="PANTHER" id="PTHR11063">
    <property type="entry name" value="GLUTAMATE SEMIALDEHYDE DEHYDROGENASE"/>
    <property type="match status" value="1"/>
</dbReference>